<dbReference type="PROSITE" id="PS50102">
    <property type="entry name" value="RRM"/>
    <property type="match status" value="1"/>
</dbReference>
<dbReference type="PANTHER" id="PTHR15481:SF0">
    <property type="entry name" value="LD23870P-RELATED"/>
    <property type="match status" value="1"/>
</dbReference>
<feature type="non-terminal residue" evidence="5">
    <location>
        <position position="1"/>
    </location>
</feature>
<dbReference type="Pfam" id="PF00076">
    <property type="entry name" value="RRM_1"/>
    <property type="match status" value="1"/>
</dbReference>
<dbReference type="InterPro" id="IPR035979">
    <property type="entry name" value="RBD_domain_sf"/>
</dbReference>
<evidence type="ECO:0000313" key="6">
    <source>
        <dbReference type="Proteomes" id="UP000256964"/>
    </source>
</evidence>
<proteinExistence type="predicted"/>
<dbReference type="InterPro" id="IPR012677">
    <property type="entry name" value="Nucleotide-bd_a/b_plait_sf"/>
</dbReference>
<keyword evidence="6" id="KW-1185">Reference proteome</keyword>
<dbReference type="OrthoDB" id="252020at2759"/>
<dbReference type="InterPro" id="IPR000504">
    <property type="entry name" value="RRM_dom"/>
</dbReference>
<reference evidence="5 6" key="1">
    <citation type="journal article" date="2018" name="Biotechnol. Biofuels">
        <title>Integrative visual omics of the white-rot fungus Polyporus brumalis exposes the biotechnological potential of its oxidative enzymes for delignifying raw plant biomass.</title>
        <authorList>
            <person name="Miyauchi S."/>
            <person name="Rancon A."/>
            <person name="Drula E."/>
            <person name="Hage H."/>
            <person name="Chaduli D."/>
            <person name="Favel A."/>
            <person name="Grisel S."/>
            <person name="Henrissat B."/>
            <person name="Herpoel-Gimbert I."/>
            <person name="Ruiz-Duenas F.J."/>
            <person name="Chevret D."/>
            <person name="Hainaut M."/>
            <person name="Lin J."/>
            <person name="Wang M."/>
            <person name="Pangilinan J."/>
            <person name="Lipzen A."/>
            <person name="Lesage-Meessen L."/>
            <person name="Navarro D."/>
            <person name="Riley R."/>
            <person name="Grigoriev I.V."/>
            <person name="Zhou S."/>
            <person name="Raouche S."/>
            <person name="Rosso M.N."/>
        </authorList>
    </citation>
    <scope>NUCLEOTIDE SEQUENCE [LARGE SCALE GENOMIC DNA]</scope>
    <source>
        <strain evidence="5 6">BRFM 1820</strain>
    </source>
</reference>
<evidence type="ECO:0000313" key="5">
    <source>
        <dbReference type="EMBL" id="RDX55516.1"/>
    </source>
</evidence>
<evidence type="ECO:0000256" key="1">
    <source>
        <dbReference type="ARBA" id="ARBA00022884"/>
    </source>
</evidence>
<dbReference type="Gene3D" id="3.30.70.330">
    <property type="match status" value="1"/>
</dbReference>
<sequence length="118" mass="12727">MSARGRSLSPHPLRDEDVDMDNGSPPAKSHAKVVVVTNLTRNVAESHLKTIFGFYGEIVKIDLPLFGKSGQNRGKAALEYIDASSAQKAVSHMNGGQVDGNIVKVELSDLPVRSRSRS</sequence>
<dbReference type="GO" id="GO:0000398">
    <property type="term" value="P:mRNA splicing, via spliceosome"/>
    <property type="evidence" value="ECO:0007669"/>
    <property type="project" value="TreeGrafter"/>
</dbReference>
<evidence type="ECO:0000259" key="4">
    <source>
        <dbReference type="PROSITE" id="PS50102"/>
    </source>
</evidence>
<dbReference type="SMART" id="SM00360">
    <property type="entry name" value="RRM"/>
    <property type="match status" value="1"/>
</dbReference>
<dbReference type="GO" id="GO:0061574">
    <property type="term" value="C:ASAP complex"/>
    <property type="evidence" value="ECO:0007669"/>
    <property type="project" value="TreeGrafter"/>
</dbReference>
<feature type="region of interest" description="Disordered" evidence="3">
    <location>
        <begin position="1"/>
        <end position="29"/>
    </location>
</feature>
<gene>
    <name evidence="5" type="ORF">OH76DRAFT_1333786</name>
</gene>
<name>A0A371DSK6_9APHY</name>
<dbReference type="GO" id="GO:0005654">
    <property type="term" value="C:nucleoplasm"/>
    <property type="evidence" value="ECO:0007669"/>
    <property type="project" value="TreeGrafter"/>
</dbReference>
<dbReference type="Proteomes" id="UP000256964">
    <property type="component" value="Unassembled WGS sequence"/>
</dbReference>
<feature type="domain" description="RRM" evidence="4">
    <location>
        <begin position="32"/>
        <end position="110"/>
    </location>
</feature>
<evidence type="ECO:0000256" key="3">
    <source>
        <dbReference type="SAM" id="MobiDB-lite"/>
    </source>
</evidence>
<dbReference type="GO" id="GO:0003723">
    <property type="term" value="F:RNA binding"/>
    <property type="evidence" value="ECO:0007669"/>
    <property type="project" value="UniProtKB-UniRule"/>
</dbReference>
<dbReference type="STRING" id="139420.A0A371DSK6"/>
<organism evidence="5 6">
    <name type="scientific">Lentinus brumalis</name>
    <dbReference type="NCBI Taxonomy" id="2498619"/>
    <lineage>
        <taxon>Eukaryota</taxon>
        <taxon>Fungi</taxon>
        <taxon>Dikarya</taxon>
        <taxon>Basidiomycota</taxon>
        <taxon>Agaricomycotina</taxon>
        <taxon>Agaricomycetes</taxon>
        <taxon>Polyporales</taxon>
        <taxon>Polyporaceae</taxon>
        <taxon>Lentinus</taxon>
    </lineage>
</organism>
<dbReference type="AlphaFoldDB" id="A0A371DSK6"/>
<protein>
    <recommendedName>
        <fullName evidence="4">RRM domain-containing protein</fullName>
    </recommendedName>
</protein>
<keyword evidence="1 2" id="KW-0694">RNA-binding</keyword>
<evidence type="ECO:0000256" key="2">
    <source>
        <dbReference type="PROSITE-ProRule" id="PRU00176"/>
    </source>
</evidence>
<dbReference type="EMBL" id="KZ857382">
    <property type="protein sequence ID" value="RDX55516.1"/>
    <property type="molecule type" value="Genomic_DNA"/>
</dbReference>
<dbReference type="SUPFAM" id="SSF54928">
    <property type="entry name" value="RNA-binding domain, RBD"/>
    <property type="match status" value="1"/>
</dbReference>
<dbReference type="GO" id="GO:0005737">
    <property type="term" value="C:cytoplasm"/>
    <property type="evidence" value="ECO:0007669"/>
    <property type="project" value="TreeGrafter"/>
</dbReference>
<dbReference type="PANTHER" id="PTHR15481">
    <property type="entry name" value="RIBONUCLEIC ACID BINDING PROTEIN S1"/>
    <property type="match status" value="1"/>
</dbReference>
<accession>A0A371DSK6</accession>